<dbReference type="PANTHER" id="PTHR43685:SF5">
    <property type="entry name" value="GLYCOSYLTRANSFERASE EPSE-RELATED"/>
    <property type="match status" value="1"/>
</dbReference>
<reference evidence="5" key="1">
    <citation type="submission" date="2020-03" db="EMBL/GenBank/DDBJ databases">
        <title>Roseovarius gahaiensis sp. nov., isolated from Gahai Saline Lake, China.</title>
        <authorList>
            <person name="Sun X."/>
        </authorList>
    </citation>
    <scope>NUCLEOTIDE SEQUENCE</scope>
    <source>
        <strain evidence="5">GH877</strain>
    </source>
</reference>
<dbReference type="Gene3D" id="3.90.550.10">
    <property type="entry name" value="Spore Coat Polysaccharide Biosynthesis Protein SpsA, Chain A"/>
    <property type="match status" value="2"/>
</dbReference>
<dbReference type="InterPro" id="IPR050834">
    <property type="entry name" value="Glycosyltransf_2"/>
</dbReference>
<proteinExistence type="inferred from homology"/>
<dbReference type="AlphaFoldDB" id="A0A967EKT0"/>
<evidence type="ECO:0000259" key="4">
    <source>
        <dbReference type="Pfam" id="PF00535"/>
    </source>
</evidence>
<comment type="similarity">
    <text evidence="1">Belongs to the glycosyltransferase 2 family.</text>
</comment>
<keyword evidence="6" id="KW-1185">Reference proteome</keyword>
<dbReference type="RefSeq" id="WP_167197256.1">
    <property type="nucleotide sequence ID" value="NZ_JAAORB010000022.1"/>
</dbReference>
<evidence type="ECO:0000256" key="1">
    <source>
        <dbReference type="ARBA" id="ARBA00006739"/>
    </source>
</evidence>
<dbReference type="EMBL" id="JAAORB010000022">
    <property type="protein sequence ID" value="NHQ74974.1"/>
    <property type="molecule type" value="Genomic_DNA"/>
</dbReference>
<keyword evidence="3" id="KW-0808">Transferase</keyword>
<dbReference type="SUPFAM" id="SSF53448">
    <property type="entry name" value="Nucleotide-diphospho-sugar transferases"/>
    <property type="match status" value="2"/>
</dbReference>
<comment type="caution">
    <text evidence="5">The sequence shown here is derived from an EMBL/GenBank/DDBJ whole genome shotgun (WGS) entry which is preliminary data.</text>
</comment>
<evidence type="ECO:0000256" key="3">
    <source>
        <dbReference type="ARBA" id="ARBA00022679"/>
    </source>
</evidence>
<feature type="domain" description="Glycosyltransferase 2-like" evidence="4">
    <location>
        <begin position="188"/>
        <end position="290"/>
    </location>
</feature>
<dbReference type="InterPro" id="IPR001173">
    <property type="entry name" value="Glyco_trans_2-like"/>
</dbReference>
<dbReference type="PANTHER" id="PTHR43685">
    <property type="entry name" value="GLYCOSYLTRANSFERASE"/>
    <property type="match status" value="1"/>
</dbReference>
<accession>A0A967EKT0</accession>
<organism evidence="5 6">
    <name type="scientific">Roseovarius gahaiensis</name>
    <dbReference type="NCBI Taxonomy" id="2716691"/>
    <lineage>
        <taxon>Bacteria</taxon>
        <taxon>Pseudomonadati</taxon>
        <taxon>Pseudomonadota</taxon>
        <taxon>Alphaproteobacteria</taxon>
        <taxon>Rhodobacterales</taxon>
        <taxon>Roseobacteraceae</taxon>
        <taxon>Roseovarius</taxon>
    </lineage>
</organism>
<keyword evidence="2" id="KW-0328">Glycosyltransferase</keyword>
<dbReference type="InterPro" id="IPR029044">
    <property type="entry name" value="Nucleotide-diphossugar_trans"/>
</dbReference>
<evidence type="ECO:0000313" key="6">
    <source>
        <dbReference type="Proteomes" id="UP000639775"/>
    </source>
</evidence>
<protein>
    <submittedName>
        <fullName evidence="5">Glycosyltransferase</fullName>
    </submittedName>
</protein>
<dbReference type="CDD" id="cd00761">
    <property type="entry name" value="Glyco_tranf_GTA_type"/>
    <property type="match status" value="2"/>
</dbReference>
<evidence type="ECO:0000256" key="2">
    <source>
        <dbReference type="ARBA" id="ARBA00022676"/>
    </source>
</evidence>
<name>A0A967EKT0_9RHOB</name>
<gene>
    <name evidence="5" type="ORF">HAT86_10940</name>
</gene>
<dbReference type="Proteomes" id="UP000639775">
    <property type="component" value="Unassembled WGS sequence"/>
</dbReference>
<evidence type="ECO:0000313" key="5">
    <source>
        <dbReference type="EMBL" id="NHQ74974.1"/>
    </source>
</evidence>
<dbReference type="Pfam" id="PF00535">
    <property type="entry name" value="Glycos_transf_2"/>
    <property type="match status" value="1"/>
</dbReference>
<sequence length="703" mass="78626">MYDPAQLKKDAETIRKSGYFDADWYRATYPDVDRLGMDPAEHYLRFGALMRRDPGPEFCTGFYLDSHPGGWQKTTNPLVRFQGKGGGEMAPKHHSVLWAAANLAERGQHARAIALAERYLPEDLAYSAHILRANAALAKGREDDWLAHLNAYLGRFDVAPLVLKGEGSLLDRFSTAPLPPVTGGPLVSVIMPAFNAEGTIRAAARSILGQTWRNLELLIVDDASEDGTWAVMQEIAAGDDRVKIRRNRANVGPYVSKNLALTEAKGDWITGHDADDWAHPQRLEQHLGEVLGSNGAIRASLTYMIRVEPDGRFGRITRITPFAFDGVTRKSSISLLLETDRLRRELGAWDCVRFGADSEMIARVQRVFGESYRELPQIGMICMEFAESLTNHEVYGVSRTTGPSETRIQYKNSWTDWQRAAAPNELRLDFPPSGARPFVAPEEMRVNRRHIALNTAALRPTTTTHEPVTAICVSRRPEFLGHVARMLGAQTHTDLHVIYVAHGPDHDSDAIRAAFAGIGNFKLLILNKPDTFLADGLNLALEACETDLVCKIDDDDHYGPAYVANALRSFRDCDHDNIPLSGKARTYCYVQSRDAFGLRFSRNGSNSTFKRVHGGTLFWSRERTGYQKFERVRQGTDSRFTGALLDKGLKIYSADPYDFVHMRYQDTSAHTWQIADDEFMRPMTTIASGLRLDIAFSTQCPFA</sequence>